<name>A0A4V2NHL3_9BURK</name>
<comment type="caution">
    <text evidence="1">The sequence shown here is derived from an EMBL/GenBank/DDBJ whole genome shotgun (WGS) entry which is preliminary data.</text>
</comment>
<dbReference type="AlphaFoldDB" id="A0A4V2NHL3"/>
<accession>A0A4V2NHL3</accession>
<gene>
    <name evidence="1" type="ORF">BZM27_06270</name>
</gene>
<sequence>MSSLHFVEACLVQVGRADTKDIDRLRRRSIEITDSREEGGVDDVRELCLEGSVNRQSGCRVDEPYDGRWRFMLKRIHRLALFRVI</sequence>
<evidence type="ECO:0000313" key="2">
    <source>
        <dbReference type="Proteomes" id="UP000294200"/>
    </source>
</evidence>
<dbReference type="Proteomes" id="UP000294200">
    <property type="component" value="Unassembled WGS sequence"/>
</dbReference>
<dbReference type="EMBL" id="MWML01000014">
    <property type="protein sequence ID" value="TCG09248.1"/>
    <property type="molecule type" value="Genomic_DNA"/>
</dbReference>
<proteinExistence type="predicted"/>
<reference evidence="1 2" key="1">
    <citation type="submission" date="2017-02" db="EMBL/GenBank/DDBJ databases">
        <title>Paraburkholderia sophoroidis sp. nov. and Paraburkholderia steynii sp. nov. rhizobial symbionts of the fynbos legume Hypocalyptus sophoroides.</title>
        <authorList>
            <person name="Steenkamp E.T."/>
            <person name="Beukes C.W."/>
            <person name="Van Zyl E."/>
            <person name="Avontuur J."/>
            <person name="Chan W.Y."/>
            <person name="Hassen A."/>
            <person name="Palmer M."/>
            <person name="Mthombeni L."/>
            <person name="Phalane F."/>
            <person name="Sereme K."/>
            <person name="Venter S.N."/>
        </authorList>
    </citation>
    <scope>NUCLEOTIDE SEQUENCE [LARGE SCALE GENOMIC DNA]</scope>
    <source>
        <strain evidence="1 2">HC1.1ba</strain>
    </source>
</reference>
<organism evidence="1 2">
    <name type="scientific">Paraburkholderia steynii</name>
    <dbReference type="NCBI Taxonomy" id="1245441"/>
    <lineage>
        <taxon>Bacteria</taxon>
        <taxon>Pseudomonadati</taxon>
        <taxon>Pseudomonadota</taxon>
        <taxon>Betaproteobacteria</taxon>
        <taxon>Burkholderiales</taxon>
        <taxon>Burkholderiaceae</taxon>
        <taxon>Paraburkholderia</taxon>
    </lineage>
</organism>
<keyword evidence="2" id="KW-1185">Reference proteome</keyword>
<protein>
    <submittedName>
        <fullName evidence="1">Uncharacterized protein</fullName>
    </submittedName>
</protein>
<evidence type="ECO:0000313" key="1">
    <source>
        <dbReference type="EMBL" id="TCG09248.1"/>
    </source>
</evidence>